<evidence type="ECO:0000313" key="2">
    <source>
        <dbReference type="Proteomes" id="UP000276133"/>
    </source>
</evidence>
<reference evidence="1 2" key="1">
    <citation type="journal article" date="2018" name="Sci. Rep.">
        <title>Genomic signatures of local adaptation to the degree of environmental predictability in rotifers.</title>
        <authorList>
            <person name="Franch-Gras L."/>
            <person name="Hahn C."/>
            <person name="Garcia-Roger E.M."/>
            <person name="Carmona M.J."/>
            <person name="Serra M."/>
            <person name="Gomez A."/>
        </authorList>
    </citation>
    <scope>NUCLEOTIDE SEQUENCE [LARGE SCALE GENOMIC DNA]</scope>
    <source>
        <strain evidence="1">HYR1</strain>
    </source>
</reference>
<gene>
    <name evidence="1" type="ORF">BpHYR1_008707</name>
</gene>
<dbReference type="EMBL" id="REGN01000030">
    <property type="protein sequence ID" value="RNA45093.1"/>
    <property type="molecule type" value="Genomic_DNA"/>
</dbReference>
<evidence type="ECO:0000313" key="1">
    <source>
        <dbReference type="EMBL" id="RNA45093.1"/>
    </source>
</evidence>
<protein>
    <submittedName>
        <fullName evidence="1">Uncharacterized protein</fullName>
    </submittedName>
</protein>
<comment type="caution">
    <text evidence="1">The sequence shown here is derived from an EMBL/GenBank/DDBJ whole genome shotgun (WGS) entry which is preliminary data.</text>
</comment>
<sequence>MRAISKKSWIFSESLSGEANFGSERDFFSLIFFFLLLSTEIKLQLKGARGLKRSFPSLTKYKAVKKIDNGHLKCGLNLSKDKDLKIAKII</sequence>
<dbReference type="Proteomes" id="UP000276133">
    <property type="component" value="Unassembled WGS sequence"/>
</dbReference>
<name>A0A3M7TAF8_BRAPC</name>
<accession>A0A3M7TAF8</accession>
<organism evidence="1 2">
    <name type="scientific">Brachionus plicatilis</name>
    <name type="common">Marine rotifer</name>
    <name type="synonym">Brachionus muelleri</name>
    <dbReference type="NCBI Taxonomy" id="10195"/>
    <lineage>
        <taxon>Eukaryota</taxon>
        <taxon>Metazoa</taxon>
        <taxon>Spiralia</taxon>
        <taxon>Gnathifera</taxon>
        <taxon>Rotifera</taxon>
        <taxon>Eurotatoria</taxon>
        <taxon>Monogononta</taxon>
        <taxon>Pseudotrocha</taxon>
        <taxon>Ploima</taxon>
        <taxon>Brachionidae</taxon>
        <taxon>Brachionus</taxon>
    </lineage>
</organism>
<dbReference type="AlphaFoldDB" id="A0A3M7TAF8"/>
<keyword evidence="2" id="KW-1185">Reference proteome</keyword>
<proteinExistence type="predicted"/>